<dbReference type="AlphaFoldDB" id="A0A4Q1UL08"/>
<evidence type="ECO:0000313" key="2">
    <source>
        <dbReference type="EMBL" id="RXT35448.1"/>
    </source>
</evidence>
<keyword evidence="3" id="KW-1185">Reference proteome</keyword>
<sequence length="128" mass="14149">MTALAAPKLTAQNRLECFLLHALFQGVPLYSSVVLMIKLVAASEIVGERYGATIFIVLAASFHGMLTRWLAPRFPRFFRHNNAPMFGDATLSFTEKVSRWLAEPKTAVELLSNVLLMSVLVIGVASIR</sequence>
<feature type="transmembrane region" description="Helical" evidence="1">
    <location>
        <begin position="110"/>
        <end position="127"/>
    </location>
</feature>
<organism evidence="2 3">
    <name type="scientific">Bradyrhizobium betae</name>
    <dbReference type="NCBI Taxonomy" id="244734"/>
    <lineage>
        <taxon>Bacteria</taxon>
        <taxon>Pseudomonadati</taxon>
        <taxon>Pseudomonadota</taxon>
        <taxon>Alphaproteobacteria</taxon>
        <taxon>Hyphomicrobiales</taxon>
        <taxon>Nitrobacteraceae</taxon>
        <taxon>Bradyrhizobium</taxon>
    </lineage>
</organism>
<name>A0A4Q1UL08_9BRAD</name>
<dbReference type="Proteomes" id="UP000290819">
    <property type="component" value="Unassembled WGS sequence"/>
</dbReference>
<proteinExistence type="predicted"/>
<keyword evidence="1" id="KW-1133">Transmembrane helix</keyword>
<feature type="transmembrane region" description="Helical" evidence="1">
    <location>
        <begin position="18"/>
        <end position="40"/>
    </location>
</feature>
<keyword evidence="1" id="KW-0472">Membrane</keyword>
<feature type="transmembrane region" description="Helical" evidence="1">
    <location>
        <begin position="52"/>
        <end position="71"/>
    </location>
</feature>
<dbReference type="OrthoDB" id="8251224at2"/>
<evidence type="ECO:0000256" key="1">
    <source>
        <dbReference type="SAM" id="Phobius"/>
    </source>
</evidence>
<evidence type="ECO:0000313" key="3">
    <source>
        <dbReference type="Proteomes" id="UP000290819"/>
    </source>
</evidence>
<dbReference type="RefSeq" id="WP_129275393.1">
    <property type="nucleotide sequence ID" value="NZ_MZXW01000053.1"/>
</dbReference>
<gene>
    <name evidence="2" type="ORF">B5V03_36955</name>
</gene>
<accession>A0A4Q1UL08</accession>
<dbReference type="EMBL" id="MZXW01000053">
    <property type="protein sequence ID" value="RXT35448.1"/>
    <property type="molecule type" value="Genomic_DNA"/>
</dbReference>
<reference evidence="2 3" key="1">
    <citation type="submission" date="2017-03" db="EMBL/GenBank/DDBJ databases">
        <authorList>
            <person name="Safronova V.I."/>
            <person name="Sazanova A.L."/>
            <person name="Chirak E.R."/>
        </authorList>
    </citation>
    <scope>NUCLEOTIDE SEQUENCE [LARGE SCALE GENOMIC DNA]</scope>
    <source>
        <strain evidence="2 3">Opo-243</strain>
    </source>
</reference>
<comment type="caution">
    <text evidence="2">The sequence shown here is derived from an EMBL/GenBank/DDBJ whole genome shotgun (WGS) entry which is preliminary data.</text>
</comment>
<protein>
    <submittedName>
        <fullName evidence="2">Uncharacterized protein</fullName>
    </submittedName>
</protein>
<keyword evidence="1" id="KW-0812">Transmembrane</keyword>